<gene>
    <name evidence="2" type="ORF">J2782_003125</name>
</gene>
<organism evidence="2 3">
    <name type="scientific">Brucella pseudogrignonensis</name>
    <dbReference type="NCBI Taxonomy" id="419475"/>
    <lineage>
        <taxon>Bacteria</taxon>
        <taxon>Pseudomonadati</taxon>
        <taxon>Pseudomonadota</taxon>
        <taxon>Alphaproteobacteria</taxon>
        <taxon>Hyphomicrobiales</taxon>
        <taxon>Brucellaceae</taxon>
        <taxon>Brucella/Ochrobactrum group</taxon>
        <taxon>Brucella</taxon>
    </lineage>
</organism>
<evidence type="ECO:0000313" key="2">
    <source>
        <dbReference type="EMBL" id="MDR6433379.1"/>
    </source>
</evidence>
<accession>A0ABU1MBG2</accession>
<evidence type="ECO:0000313" key="3">
    <source>
        <dbReference type="Proteomes" id="UP001184614"/>
    </source>
</evidence>
<reference evidence="2 3" key="1">
    <citation type="submission" date="2023-07" db="EMBL/GenBank/DDBJ databases">
        <title>Sorghum-associated microbial communities from plants grown in Nebraska, USA.</title>
        <authorList>
            <person name="Schachtman D."/>
        </authorList>
    </citation>
    <scope>NUCLEOTIDE SEQUENCE [LARGE SCALE GENOMIC DNA]</scope>
    <source>
        <strain evidence="2 3">DS1730</strain>
    </source>
</reference>
<feature type="domain" description="Spore coat protein U/FanG" evidence="1">
    <location>
        <begin position="33"/>
        <end position="124"/>
    </location>
</feature>
<name>A0ABU1MBG2_9HYPH</name>
<dbReference type="InterPro" id="IPR007893">
    <property type="entry name" value="Spore_coat_U/FanG"/>
</dbReference>
<evidence type="ECO:0000259" key="1">
    <source>
        <dbReference type="Pfam" id="PF05229"/>
    </source>
</evidence>
<keyword evidence="3" id="KW-1185">Reference proteome</keyword>
<sequence>MVQLISAEMLASPTSLGCDAVTALDLGNLLLGIAICPGVGNGSGGASTGTRLLTGPGGSLQYQIYSDANRQVPWGGYTGGLLFGDAPLFRMTAQVGTVSQSWPIYASVPGQQNLSPGQYISTFSGTAGTQIRYGSLGSLLGCSSLGATLSTTANFTVQATVSPKCNVLAPDNINFGTRGLLKNNVAAQGTVRLSCTQTTNYAVALETGGVSPTARLMKNGANSVVYGLYKDSQHLQPWGDAAGQTYSSAGTGTTTSIPVYGLVLPQATPPAGVYTDTVIVRITY</sequence>
<proteinExistence type="predicted"/>
<feature type="domain" description="Spore coat protein U/FanG" evidence="1">
    <location>
        <begin position="151"/>
        <end position="280"/>
    </location>
</feature>
<dbReference type="PANTHER" id="PTHR37089">
    <property type="entry name" value="PROTEIN U-RELATED"/>
    <property type="match status" value="1"/>
</dbReference>
<dbReference type="Proteomes" id="UP001184614">
    <property type="component" value="Unassembled WGS sequence"/>
</dbReference>
<dbReference type="InterPro" id="IPR053167">
    <property type="entry name" value="Spore_coat_component"/>
</dbReference>
<protein>
    <submittedName>
        <fullName evidence="2">Spore coat protein U-like protein</fullName>
    </submittedName>
</protein>
<comment type="caution">
    <text evidence="2">The sequence shown here is derived from an EMBL/GenBank/DDBJ whole genome shotgun (WGS) entry which is preliminary data.</text>
</comment>
<dbReference type="SMART" id="SM00972">
    <property type="entry name" value="SCPU"/>
    <property type="match status" value="2"/>
</dbReference>
<dbReference type="Pfam" id="PF05229">
    <property type="entry name" value="SCPU"/>
    <property type="match status" value="2"/>
</dbReference>
<dbReference type="RefSeq" id="WP_310014121.1">
    <property type="nucleotide sequence ID" value="NZ_JAVDQT010000005.1"/>
</dbReference>
<dbReference type="EMBL" id="JAVDQT010000005">
    <property type="protein sequence ID" value="MDR6433379.1"/>
    <property type="molecule type" value="Genomic_DNA"/>
</dbReference>